<sequence length="314" mass="36811">MGFASFLNVDLKQIPRKFSTWLVDSLNVCNMVQTSKWAKCAYRGRKIIEITKSSTDKEYDEVNPVWLKEWKINQNALELTSILEFIMAKKDGGKSFKKNFIIYSRIKELLLHKSVLKYVKDEEQPLKFEGEALSEKRMHQKVFITRRTTHPFSSLVAQLIEAQTEAVRSMRFTSFNLNQMLVKFSKWLGEHKYETGRSFSVITFDVYITVGVPFEGTLIVEITKSSMDEEYDEKIDHSAPELTQIPEFILAKKDEGESFKRNFIVYLVNCFFNRAKNRYCSKSILKYVKDVNRFASLNWCQFVLDKLISSVRHY</sequence>
<name>A0A9Q1GI89_9CARY</name>
<dbReference type="AlphaFoldDB" id="A0A9Q1GI89"/>
<evidence type="ECO:0000313" key="2">
    <source>
        <dbReference type="Proteomes" id="UP001153076"/>
    </source>
</evidence>
<protein>
    <submittedName>
        <fullName evidence="1">Uncharacterized protein</fullName>
    </submittedName>
</protein>
<proteinExistence type="predicted"/>
<accession>A0A9Q1GI89</accession>
<keyword evidence="2" id="KW-1185">Reference proteome</keyword>
<dbReference type="PANTHER" id="PTHR34835">
    <property type="entry name" value="OS07G0283600 PROTEIN-RELATED"/>
    <property type="match status" value="1"/>
</dbReference>
<dbReference type="Proteomes" id="UP001153076">
    <property type="component" value="Unassembled WGS sequence"/>
</dbReference>
<evidence type="ECO:0000313" key="1">
    <source>
        <dbReference type="EMBL" id="KAJ8421090.1"/>
    </source>
</evidence>
<dbReference type="OrthoDB" id="679318at2759"/>
<organism evidence="1 2">
    <name type="scientific">Carnegiea gigantea</name>
    <dbReference type="NCBI Taxonomy" id="171969"/>
    <lineage>
        <taxon>Eukaryota</taxon>
        <taxon>Viridiplantae</taxon>
        <taxon>Streptophyta</taxon>
        <taxon>Embryophyta</taxon>
        <taxon>Tracheophyta</taxon>
        <taxon>Spermatophyta</taxon>
        <taxon>Magnoliopsida</taxon>
        <taxon>eudicotyledons</taxon>
        <taxon>Gunneridae</taxon>
        <taxon>Pentapetalae</taxon>
        <taxon>Caryophyllales</taxon>
        <taxon>Cactineae</taxon>
        <taxon>Cactaceae</taxon>
        <taxon>Cactoideae</taxon>
        <taxon>Echinocereeae</taxon>
        <taxon>Carnegiea</taxon>
    </lineage>
</organism>
<comment type="caution">
    <text evidence="1">The sequence shown here is derived from an EMBL/GenBank/DDBJ whole genome shotgun (WGS) entry which is preliminary data.</text>
</comment>
<dbReference type="EMBL" id="JAKOGI010002931">
    <property type="protein sequence ID" value="KAJ8421090.1"/>
    <property type="molecule type" value="Genomic_DNA"/>
</dbReference>
<reference evidence="1" key="1">
    <citation type="submission" date="2022-04" db="EMBL/GenBank/DDBJ databases">
        <title>Carnegiea gigantea Genome sequencing and assembly v2.</title>
        <authorList>
            <person name="Copetti D."/>
            <person name="Sanderson M.J."/>
            <person name="Burquez A."/>
            <person name="Wojciechowski M.F."/>
        </authorList>
    </citation>
    <scope>NUCLEOTIDE SEQUENCE</scope>
    <source>
        <strain evidence="1">SGP5-SGP5p</strain>
        <tissue evidence="1">Aerial part</tissue>
    </source>
</reference>
<gene>
    <name evidence="1" type="ORF">Cgig2_025553</name>
</gene>